<comment type="caution">
    <text evidence="1">The sequence shown here is derived from an EMBL/GenBank/DDBJ whole genome shotgun (WGS) entry which is preliminary data.</text>
</comment>
<dbReference type="Proteomes" id="UP001221757">
    <property type="component" value="Unassembled WGS sequence"/>
</dbReference>
<reference evidence="1" key="1">
    <citation type="submission" date="2023-03" db="EMBL/GenBank/DDBJ databases">
        <title>Massive genome expansion in bonnet fungi (Mycena s.s.) driven by repeated elements and novel gene families across ecological guilds.</title>
        <authorList>
            <consortium name="Lawrence Berkeley National Laboratory"/>
            <person name="Harder C.B."/>
            <person name="Miyauchi S."/>
            <person name="Viragh M."/>
            <person name="Kuo A."/>
            <person name="Thoen E."/>
            <person name="Andreopoulos B."/>
            <person name="Lu D."/>
            <person name="Skrede I."/>
            <person name="Drula E."/>
            <person name="Henrissat B."/>
            <person name="Morin E."/>
            <person name="Kohler A."/>
            <person name="Barry K."/>
            <person name="LaButti K."/>
            <person name="Morin E."/>
            <person name="Salamov A."/>
            <person name="Lipzen A."/>
            <person name="Mereny Z."/>
            <person name="Hegedus B."/>
            <person name="Baldrian P."/>
            <person name="Stursova M."/>
            <person name="Weitz H."/>
            <person name="Taylor A."/>
            <person name="Grigoriev I.V."/>
            <person name="Nagy L.G."/>
            <person name="Martin F."/>
            <person name="Kauserud H."/>
        </authorList>
    </citation>
    <scope>NUCLEOTIDE SEQUENCE</scope>
    <source>
        <strain evidence="1">CBHHK067</strain>
    </source>
</reference>
<accession>A0AAD7CHR6</accession>
<dbReference type="AlphaFoldDB" id="A0AAD7CHR6"/>
<keyword evidence="2" id="KW-1185">Reference proteome</keyword>
<name>A0AAD7CHR6_MYCRO</name>
<evidence type="ECO:0000313" key="1">
    <source>
        <dbReference type="EMBL" id="KAJ7648890.1"/>
    </source>
</evidence>
<sequence>MKFTLNALPETLINLLQSLVPSAESRRRVAVAYLGTAEVSAVLPLEQQAQTIVFQSCMVTCPLDRAAASFPPGALPLVCGNLGSCKTLLLLALLGEADLLTGQMLCPRPPPNALAAFTDVHVSKEWVVQGIRAFVPQAAWSPVRPK</sequence>
<gene>
    <name evidence="1" type="ORF">B0H17DRAFT_1215473</name>
</gene>
<proteinExistence type="predicted"/>
<protein>
    <submittedName>
        <fullName evidence="1">Uncharacterized protein</fullName>
    </submittedName>
</protein>
<evidence type="ECO:0000313" key="2">
    <source>
        <dbReference type="Proteomes" id="UP001221757"/>
    </source>
</evidence>
<organism evidence="1 2">
    <name type="scientific">Mycena rosella</name>
    <name type="common">Pink bonnet</name>
    <name type="synonym">Agaricus rosellus</name>
    <dbReference type="NCBI Taxonomy" id="1033263"/>
    <lineage>
        <taxon>Eukaryota</taxon>
        <taxon>Fungi</taxon>
        <taxon>Dikarya</taxon>
        <taxon>Basidiomycota</taxon>
        <taxon>Agaricomycotina</taxon>
        <taxon>Agaricomycetes</taxon>
        <taxon>Agaricomycetidae</taxon>
        <taxon>Agaricales</taxon>
        <taxon>Marasmiineae</taxon>
        <taxon>Mycenaceae</taxon>
        <taxon>Mycena</taxon>
    </lineage>
</organism>
<dbReference type="EMBL" id="JARKIE010000372">
    <property type="protein sequence ID" value="KAJ7648890.1"/>
    <property type="molecule type" value="Genomic_DNA"/>
</dbReference>